<keyword evidence="2" id="KW-0812">Transmembrane</keyword>
<feature type="compositionally biased region" description="Basic and acidic residues" evidence="1">
    <location>
        <begin position="203"/>
        <end position="212"/>
    </location>
</feature>
<dbReference type="RefSeq" id="WP_253648829.1">
    <property type="nucleotide sequence ID" value="NZ_BAAAMO010000006.1"/>
</dbReference>
<sequence>MTGPRTGEPEENGGDTTSTVTEPDAAAIRRRGVRTAAILLVLSAAALWGASRLPWASLTAQDGLSPERHFTVHGSDWSPWLTPVAIVLVAAVAAAVALRGWALRITAAVVTVIGVVSILPVISLLTGNDPGAYAARSIDLAGRYQVASVDTHPWVAAVVVLGAVLALAGATMLLRVARGGTAMSSRYKTPAARRAELEETVFAEREARRDDTAPELSAPSSPTAAAGTADGADGVTERMLWDALDTGADPTDPRATRPTSSDARPGADSGDDDAPR</sequence>
<comment type="caution">
    <text evidence="3">The sequence shown here is derived from an EMBL/GenBank/DDBJ whole genome shotgun (WGS) entry which is preliminary data.</text>
</comment>
<dbReference type="Pfam" id="PF09534">
    <property type="entry name" value="Trp_oprn_chp"/>
    <property type="match status" value="1"/>
</dbReference>
<feature type="compositionally biased region" description="Low complexity" evidence="1">
    <location>
        <begin position="214"/>
        <end position="234"/>
    </location>
</feature>
<feature type="region of interest" description="Disordered" evidence="1">
    <location>
        <begin position="203"/>
        <end position="276"/>
    </location>
</feature>
<evidence type="ECO:0000313" key="3">
    <source>
        <dbReference type="EMBL" id="MFD0927165.1"/>
    </source>
</evidence>
<evidence type="ECO:0000313" key="4">
    <source>
        <dbReference type="Proteomes" id="UP001597068"/>
    </source>
</evidence>
<evidence type="ECO:0000256" key="2">
    <source>
        <dbReference type="SAM" id="Phobius"/>
    </source>
</evidence>
<evidence type="ECO:0000256" key="1">
    <source>
        <dbReference type="SAM" id="MobiDB-lite"/>
    </source>
</evidence>
<name>A0ABW3GBZ3_9NOCA</name>
<keyword evidence="4" id="KW-1185">Reference proteome</keyword>
<dbReference type="InterPro" id="IPR019051">
    <property type="entry name" value="Trp_biosyn_TM_oprn/chp"/>
</dbReference>
<dbReference type="InterPro" id="IPR011746">
    <property type="entry name" value="Trp_synth-assoc_CHP"/>
</dbReference>
<feature type="transmembrane region" description="Helical" evidence="2">
    <location>
        <begin position="105"/>
        <end position="125"/>
    </location>
</feature>
<keyword evidence="2" id="KW-0472">Membrane</keyword>
<organism evidence="3 4">
    <name type="scientific">Williamsia deligens</name>
    <dbReference type="NCBI Taxonomy" id="321325"/>
    <lineage>
        <taxon>Bacteria</taxon>
        <taxon>Bacillati</taxon>
        <taxon>Actinomycetota</taxon>
        <taxon>Actinomycetes</taxon>
        <taxon>Mycobacteriales</taxon>
        <taxon>Nocardiaceae</taxon>
        <taxon>Williamsia</taxon>
    </lineage>
</organism>
<feature type="transmembrane region" description="Helical" evidence="2">
    <location>
        <begin position="36"/>
        <end position="57"/>
    </location>
</feature>
<protein>
    <submittedName>
        <fullName evidence="3">TIGR02234 family membrane protein</fullName>
    </submittedName>
</protein>
<dbReference type="Proteomes" id="UP001597068">
    <property type="component" value="Unassembled WGS sequence"/>
</dbReference>
<reference evidence="4" key="1">
    <citation type="journal article" date="2019" name="Int. J. Syst. Evol. Microbiol.">
        <title>The Global Catalogue of Microorganisms (GCM) 10K type strain sequencing project: providing services to taxonomists for standard genome sequencing and annotation.</title>
        <authorList>
            <consortium name="The Broad Institute Genomics Platform"/>
            <consortium name="The Broad Institute Genome Sequencing Center for Infectious Disease"/>
            <person name="Wu L."/>
            <person name="Ma J."/>
        </authorList>
    </citation>
    <scope>NUCLEOTIDE SEQUENCE [LARGE SCALE GENOMIC DNA]</scope>
    <source>
        <strain evidence="4">CCUG 50873</strain>
    </source>
</reference>
<feature type="transmembrane region" description="Helical" evidence="2">
    <location>
        <begin position="154"/>
        <end position="177"/>
    </location>
</feature>
<gene>
    <name evidence="3" type="ORF">ACFQ04_15605</name>
</gene>
<feature type="region of interest" description="Disordered" evidence="1">
    <location>
        <begin position="1"/>
        <end position="25"/>
    </location>
</feature>
<proteinExistence type="predicted"/>
<feature type="transmembrane region" description="Helical" evidence="2">
    <location>
        <begin position="77"/>
        <end position="98"/>
    </location>
</feature>
<dbReference type="NCBIfam" id="TIGR02234">
    <property type="entry name" value="trp_oprn_chp"/>
    <property type="match status" value="1"/>
</dbReference>
<dbReference type="EMBL" id="JBHTIL010000002">
    <property type="protein sequence ID" value="MFD0927165.1"/>
    <property type="molecule type" value="Genomic_DNA"/>
</dbReference>
<keyword evidence="2" id="KW-1133">Transmembrane helix</keyword>
<accession>A0ABW3GBZ3</accession>